<name>A0AAN8UEK4_9MAGN</name>
<dbReference type="PANTHER" id="PTHR42776:SF4">
    <property type="entry name" value="ACYLAMINO-ACID-RELEASING ENZYME"/>
    <property type="match status" value="1"/>
</dbReference>
<dbReference type="InterPro" id="IPR029058">
    <property type="entry name" value="AB_hydrolase_fold"/>
</dbReference>
<sequence length="297" mass="32461">MARLFIQPRNAMDNSGAIPAKSLPLGIDASTEEEYASLSTLLHWAILDALRYGNYGIGEEALQSLPTKFGSQDVEDVLTAVDYALDKGLADPSNITVLGGSHGGFLSTHLIDGIMRLKIEEDPNLNPPKKRFEVPDVIVPEFETKKLWLQRLSTEVIGSDSKPSLVVYLGDGFEGSPFGLYGSVLFMLAHGKSRGTFGFFWLNAAEMQIDVAAVCPYKLDDELSNLDCSENFQAPDKFVAAAVRNPVCNTALMVSASDIPDWCYFEMFGSEGQKIFVEASSSEHLALFHKKSPISPL</sequence>
<dbReference type="Gene3D" id="3.40.50.1820">
    <property type="entry name" value="alpha/beta hydrolase"/>
    <property type="match status" value="1"/>
</dbReference>
<protein>
    <submittedName>
        <fullName evidence="3">Peptidase S9, prolyl oligopeptidase, catalytic domain</fullName>
    </submittedName>
</protein>
<dbReference type="SUPFAM" id="SSF53474">
    <property type="entry name" value="alpha/beta-Hydrolases"/>
    <property type="match status" value="1"/>
</dbReference>
<dbReference type="EMBL" id="JBAMMX010000026">
    <property type="protein sequence ID" value="KAK6914020.1"/>
    <property type="molecule type" value="Genomic_DNA"/>
</dbReference>
<proteinExistence type="predicted"/>
<dbReference type="GO" id="GO:0006508">
    <property type="term" value="P:proteolysis"/>
    <property type="evidence" value="ECO:0007669"/>
    <property type="project" value="InterPro"/>
</dbReference>
<feature type="domain" description="Peptidase S9 prolyl oligopeptidase catalytic" evidence="2">
    <location>
        <begin position="53"/>
        <end position="108"/>
    </location>
</feature>
<dbReference type="PANTHER" id="PTHR42776">
    <property type="entry name" value="SERINE PEPTIDASE S9 FAMILY MEMBER"/>
    <property type="match status" value="1"/>
</dbReference>
<accession>A0AAN8UEK4</accession>
<dbReference type="GO" id="GO:0004252">
    <property type="term" value="F:serine-type endopeptidase activity"/>
    <property type="evidence" value="ECO:0007669"/>
    <property type="project" value="TreeGrafter"/>
</dbReference>
<organism evidence="3 4">
    <name type="scientific">Dillenia turbinata</name>
    <dbReference type="NCBI Taxonomy" id="194707"/>
    <lineage>
        <taxon>Eukaryota</taxon>
        <taxon>Viridiplantae</taxon>
        <taxon>Streptophyta</taxon>
        <taxon>Embryophyta</taxon>
        <taxon>Tracheophyta</taxon>
        <taxon>Spermatophyta</taxon>
        <taxon>Magnoliopsida</taxon>
        <taxon>eudicotyledons</taxon>
        <taxon>Gunneridae</taxon>
        <taxon>Pentapetalae</taxon>
        <taxon>Dilleniales</taxon>
        <taxon>Dilleniaceae</taxon>
        <taxon>Dillenia</taxon>
    </lineage>
</organism>
<dbReference type="Proteomes" id="UP001370490">
    <property type="component" value="Unassembled WGS sequence"/>
</dbReference>
<evidence type="ECO:0000256" key="1">
    <source>
        <dbReference type="ARBA" id="ARBA00022801"/>
    </source>
</evidence>
<keyword evidence="1" id="KW-0378">Hydrolase</keyword>
<evidence type="ECO:0000259" key="2">
    <source>
        <dbReference type="Pfam" id="PF00326"/>
    </source>
</evidence>
<dbReference type="Gene3D" id="2.60.40.1760">
    <property type="entry name" value="glycosyl hydrolase (family 31)"/>
    <property type="match status" value="1"/>
</dbReference>
<evidence type="ECO:0000313" key="4">
    <source>
        <dbReference type="Proteomes" id="UP001370490"/>
    </source>
</evidence>
<dbReference type="InterPro" id="IPR001375">
    <property type="entry name" value="Peptidase_S9_cat"/>
</dbReference>
<comment type="caution">
    <text evidence="3">The sequence shown here is derived from an EMBL/GenBank/DDBJ whole genome shotgun (WGS) entry which is preliminary data.</text>
</comment>
<gene>
    <name evidence="3" type="ORF">RJ641_021341</name>
</gene>
<dbReference type="AlphaFoldDB" id="A0AAN8UEK4"/>
<evidence type="ECO:0000313" key="3">
    <source>
        <dbReference type="EMBL" id="KAK6914020.1"/>
    </source>
</evidence>
<dbReference type="Pfam" id="PF00326">
    <property type="entry name" value="Peptidase_S9"/>
    <property type="match status" value="1"/>
</dbReference>
<reference evidence="3 4" key="1">
    <citation type="submission" date="2023-12" db="EMBL/GenBank/DDBJ databases">
        <title>A high-quality genome assembly for Dillenia turbinata (Dilleniales).</title>
        <authorList>
            <person name="Chanderbali A."/>
        </authorList>
    </citation>
    <scope>NUCLEOTIDE SEQUENCE [LARGE SCALE GENOMIC DNA]</scope>
    <source>
        <strain evidence="3">LSX21</strain>
        <tissue evidence="3">Leaf</tissue>
    </source>
</reference>
<keyword evidence="4" id="KW-1185">Reference proteome</keyword>